<evidence type="ECO:0000313" key="3">
    <source>
        <dbReference type="Proteomes" id="UP001500729"/>
    </source>
</evidence>
<organism evidence="2 3">
    <name type="scientific">Saccharopolyspora erythraea</name>
    <name type="common">Streptomyces erythraeus</name>
    <dbReference type="NCBI Taxonomy" id="1836"/>
    <lineage>
        <taxon>Bacteria</taxon>
        <taxon>Bacillati</taxon>
        <taxon>Actinomycetota</taxon>
        <taxon>Actinomycetes</taxon>
        <taxon>Pseudonocardiales</taxon>
        <taxon>Pseudonocardiaceae</taxon>
        <taxon>Saccharopolyspora</taxon>
    </lineage>
</organism>
<keyword evidence="3" id="KW-1185">Reference proteome</keyword>
<dbReference type="InterPro" id="IPR002575">
    <property type="entry name" value="Aminoglycoside_PTrfase"/>
</dbReference>
<dbReference type="EMBL" id="BAAAGS010000020">
    <property type="protein sequence ID" value="GAA0531458.1"/>
    <property type="molecule type" value="Genomic_DNA"/>
</dbReference>
<proteinExistence type="predicted"/>
<name>A0ABN1D143_SACER</name>
<dbReference type="Proteomes" id="UP001500729">
    <property type="component" value="Unassembled WGS sequence"/>
</dbReference>
<accession>A0ABN1D143</accession>
<dbReference type="RefSeq" id="WP_011875289.1">
    <property type="nucleotide sequence ID" value="NZ_BAAAGS010000020.1"/>
</dbReference>
<reference evidence="2 3" key="1">
    <citation type="journal article" date="2019" name="Int. J. Syst. Evol. Microbiol.">
        <title>The Global Catalogue of Microorganisms (GCM) 10K type strain sequencing project: providing services to taxonomists for standard genome sequencing and annotation.</title>
        <authorList>
            <consortium name="The Broad Institute Genomics Platform"/>
            <consortium name="The Broad Institute Genome Sequencing Center for Infectious Disease"/>
            <person name="Wu L."/>
            <person name="Ma J."/>
        </authorList>
    </citation>
    <scope>NUCLEOTIDE SEQUENCE [LARGE SCALE GENOMIC DNA]</scope>
    <source>
        <strain evidence="2 3">JCM 10303</strain>
    </source>
</reference>
<protein>
    <recommendedName>
        <fullName evidence="1">Aminoglycoside phosphotransferase domain-containing protein</fullName>
    </recommendedName>
</protein>
<comment type="caution">
    <text evidence="2">The sequence shown here is derived from an EMBL/GenBank/DDBJ whole genome shotgun (WGS) entry which is preliminary data.</text>
</comment>
<feature type="domain" description="Aminoglycoside phosphotransferase" evidence="1">
    <location>
        <begin position="61"/>
        <end position="239"/>
    </location>
</feature>
<dbReference type="InterPro" id="IPR011009">
    <property type="entry name" value="Kinase-like_dom_sf"/>
</dbReference>
<dbReference type="Gene3D" id="3.90.1200.10">
    <property type="match status" value="1"/>
</dbReference>
<sequence>MAGYGVQRAVRAAVGAAAAHGVRVSEPVVLAAGYNVVVRLDPAPVVARVVLVPAVLRSDVDGLVAREIAVTSFLAERGVPAVRPSAVLPPGPHHHDGLRVSFWEPLPAISEGLPGAAEFGTRLRELHEALRDHPAPTPALDVPIGDVEAFLRSPFATRDDLEMARTLERIVPEVTAVRPVQRVHGDAHPRNLVRAGGTWTWTDFEESCTAPVSWDLAVMRGTGRLDGAEALRAYGGDDGELEPFRLLRELQATAWVRTRAAVGGA</sequence>
<dbReference type="Pfam" id="PF01636">
    <property type="entry name" value="APH"/>
    <property type="match status" value="1"/>
</dbReference>
<evidence type="ECO:0000313" key="2">
    <source>
        <dbReference type="EMBL" id="GAA0531458.1"/>
    </source>
</evidence>
<dbReference type="SUPFAM" id="SSF56112">
    <property type="entry name" value="Protein kinase-like (PK-like)"/>
    <property type="match status" value="1"/>
</dbReference>
<gene>
    <name evidence="2" type="ORF">GCM10009533_33280</name>
</gene>
<evidence type="ECO:0000259" key="1">
    <source>
        <dbReference type="Pfam" id="PF01636"/>
    </source>
</evidence>